<gene>
    <name evidence="1" type="ORF">LC_TR9911_c0_g1_i1_g.34912</name>
</gene>
<proteinExistence type="predicted"/>
<accession>A0A1J3EZU2</accession>
<evidence type="ECO:0000313" key="1">
    <source>
        <dbReference type="EMBL" id="JAU37539.1"/>
    </source>
</evidence>
<reference evidence="1" key="1">
    <citation type="submission" date="2016-07" db="EMBL/GenBank/DDBJ databases">
        <title>De novo transcriptome assembly of four accessions of the metal hyperaccumulator plant Noccaea caerulescens.</title>
        <authorList>
            <person name="Blande D."/>
            <person name="Halimaa P."/>
            <person name="Tervahauta A.I."/>
            <person name="Aarts M.G."/>
            <person name="Karenlampi S.O."/>
        </authorList>
    </citation>
    <scope>NUCLEOTIDE SEQUENCE</scope>
</reference>
<name>A0A1J3EZU2_NOCCA</name>
<dbReference type="AlphaFoldDB" id="A0A1J3EZU2"/>
<protein>
    <submittedName>
        <fullName evidence="1">Uncharacterized protein</fullName>
    </submittedName>
</protein>
<sequence>MPKTLAFRAVQRHAAASRSTRPLRTEQQGLTGGLPSWILSRSFRTLAQTPSLRVSLGHFPDEEEGFGVGLGLGLGLGMGLQPPPHAVVRVKKRMLNVRKSIREAETFEAIFGNIYFCVE</sequence>
<dbReference type="EMBL" id="GEVK01015293">
    <property type="protein sequence ID" value="JAU37539.1"/>
    <property type="molecule type" value="Transcribed_RNA"/>
</dbReference>
<organism evidence="1">
    <name type="scientific">Noccaea caerulescens</name>
    <name type="common">Alpine penny-cress</name>
    <name type="synonym">Thlaspi caerulescens</name>
    <dbReference type="NCBI Taxonomy" id="107243"/>
    <lineage>
        <taxon>Eukaryota</taxon>
        <taxon>Viridiplantae</taxon>
        <taxon>Streptophyta</taxon>
        <taxon>Embryophyta</taxon>
        <taxon>Tracheophyta</taxon>
        <taxon>Spermatophyta</taxon>
        <taxon>Magnoliopsida</taxon>
        <taxon>eudicotyledons</taxon>
        <taxon>Gunneridae</taxon>
        <taxon>Pentapetalae</taxon>
        <taxon>rosids</taxon>
        <taxon>malvids</taxon>
        <taxon>Brassicales</taxon>
        <taxon>Brassicaceae</taxon>
        <taxon>Coluteocarpeae</taxon>
        <taxon>Noccaea</taxon>
    </lineage>
</organism>